<dbReference type="Proteomes" id="UP001234216">
    <property type="component" value="Unassembled WGS sequence"/>
</dbReference>
<sequence length="1473" mass="154292">MRVTRERRYGRSVIAVIAAAVVASVVPSTGTGSQAQAAHRSTDAVGAGRHPARTAATSAAAAEAATTGGAKVEITSLRTESSEVYATPDGQFEEVQHLKPVRTRVDGRWRGIDDTLARRSDGLVAPNAVAVGLSFSGGGGGPLVTIERAGRKLSFTWPTTLPAPTLHGDTATYPDVLPDVDLKLRAVTDGFSEVLVVNTPEAAKNPALAELKLGVDSPGLDLRTSDSGGLEAVDENAGGVVFQAGQPVMWDSTRESATADGAAGAASTGVASPAVASPTAASAAPKSLATADGAAARTVTAAAASAGKDATAEGPGDAAKVAPIGVDIARGRLELTPDQKLLTAKDTTFPVYIDPQTYTPKAGEWTMVSRYWASSPQWRFNGDSDAGVGYCGWDYCAPYDVKRLFYKFPTSRFAGKSILSATFVAHETWSGSCDGRSVQLWRTKSFDSGTTWNSSSDNWLDELDSKDVAKGASSSCPGGDVEFDATAGVKYASSHDSAYTSFGLRAANEDDKYGWKRFSDDAYLRVKYNQPPKQLAMSQLTMSPGNTCRTPSNKVSIRSLPQISANDVKDPDSDQVSVQFQLLWDTGSGLKAQWTSARMTPRASGKDFSTTLTETLSNGKKIPKNTTVAWVARTWDYDAGTYYSASPWSSSGSATSCYFVWDTTIPVGPTVTSGDYPAKNDADPNDPVYDGVGRYGTFTVDTPDTDVVKYQYGVNEDASSDNEVTTSAGAARTISFRPTRSGTNFLTVQAIDSAGRISEPTTYVFRVKQGQPVRAEWKLDEAATATQAEGSAGTRTLDVQGNPTLGVEGKKGTAVGFDGVDDYLLSDIPTVDTSVSFSVSAWVKLDKLPDTAAVIAAQPGNNAPGFELYYSKTYDRWAFNQYTADTASATPVRAMQAAAGGVKAGEWVHLVGVYGLGAQQLSLYVNGTLAGTAAYSTPWDARRGLQIGAGSYSGSPASFFPGTIDDVRMYEKPLSSTEVSNLYSSGNIGNGRPARAVFPLDEQATDTDGNATTQLTGRADVNPAVLSGGAKLGQAGRAGTALSLDGVDDYAVTAGPHLNNQQSFSVAAWAKLSKTKPTHGAVIAAQEGSVMPGFELYYSATYGWSFNQYSSDTTSGTPLRAAQGDPALAPGGEWTYVVGSYDAVSDDLRLYVQGKWVATTKVTAPFYAGGPVMIGASRFSGTPSSFFPGQISDVQLYDRALSAPEIAAMFDSTATVEGRWKLDAASAGSSADDLVREDHTAHPLTLGSGAAIDDTSFTNMVGTGDLTLDGSAGGYAATATSPVDTSKSFTVSAWVTAPSRPTKAVTVMSMAGATTNGFAVRYVPDATDPANAGRWQLVLANADSATATTATAEHSNFQNNTSWNHILVVYDAFAGRMSLYVDGQTQVRSCVDNDDDGVPDDPACTEEVSWNTAVLPFAAAKGLQIGRLKTGASTWGEYWSGAVDDVWALQGAATDSQIAALAGGADLDTITGP</sequence>
<evidence type="ECO:0000259" key="5">
    <source>
        <dbReference type="SMART" id="SM00560"/>
    </source>
</evidence>
<gene>
    <name evidence="6" type="ORF">QFZ22_003512</name>
</gene>
<evidence type="ECO:0000256" key="1">
    <source>
        <dbReference type="ARBA" id="ARBA00022729"/>
    </source>
</evidence>
<protein>
    <recommendedName>
        <fullName evidence="5">LamG-like jellyroll fold domain-containing protein</fullName>
    </recommendedName>
</protein>
<dbReference type="InterPro" id="IPR006558">
    <property type="entry name" value="LamG-like"/>
</dbReference>
<dbReference type="PANTHER" id="PTHR46943">
    <property type="entry name" value="PENTRAXIN-RELATED PROTEIN PTX3"/>
    <property type="match status" value="1"/>
</dbReference>
<dbReference type="RefSeq" id="WP_306976174.1">
    <property type="nucleotide sequence ID" value="NZ_JAUSZV010000005.1"/>
</dbReference>
<evidence type="ECO:0000256" key="2">
    <source>
        <dbReference type="ARBA" id="ARBA00023157"/>
    </source>
</evidence>
<proteinExistence type="predicted"/>
<evidence type="ECO:0000256" key="3">
    <source>
        <dbReference type="SAM" id="MobiDB-lite"/>
    </source>
</evidence>
<feature type="signal peptide" evidence="4">
    <location>
        <begin position="1"/>
        <end position="23"/>
    </location>
</feature>
<evidence type="ECO:0000313" key="6">
    <source>
        <dbReference type="EMBL" id="MDQ0907527.1"/>
    </source>
</evidence>
<dbReference type="InterPro" id="IPR013320">
    <property type="entry name" value="ConA-like_dom_sf"/>
</dbReference>
<keyword evidence="2" id="KW-1015">Disulfide bond</keyword>
<reference evidence="6" key="1">
    <citation type="submission" date="2023-07" db="EMBL/GenBank/DDBJ databases">
        <title>Comparative genomics of wheat-associated soil bacteria to identify genetic determinants of phenazine resistance.</title>
        <authorList>
            <person name="Mouncey N."/>
        </authorList>
    </citation>
    <scope>NUCLEOTIDE SEQUENCE</scope>
    <source>
        <strain evidence="6">V4I22</strain>
    </source>
</reference>
<feature type="domain" description="LamG-like jellyroll fold" evidence="5">
    <location>
        <begin position="835"/>
        <end position="977"/>
    </location>
</feature>
<dbReference type="SMART" id="SM00560">
    <property type="entry name" value="LamGL"/>
    <property type="match status" value="3"/>
</dbReference>
<organism evidence="6 7">
    <name type="scientific">Streptomyces canus</name>
    <dbReference type="NCBI Taxonomy" id="58343"/>
    <lineage>
        <taxon>Bacteria</taxon>
        <taxon>Bacillati</taxon>
        <taxon>Actinomycetota</taxon>
        <taxon>Actinomycetes</taxon>
        <taxon>Kitasatosporales</taxon>
        <taxon>Streptomycetaceae</taxon>
        <taxon>Streptomyces</taxon>
        <taxon>Streptomyces aurantiacus group</taxon>
    </lineage>
</organism>
<feature type="chain" id="PRO_5043992738" description="LamG-like jellyroll fold domain-containing protein" evidence="4">
    <location>
        <begin position="24"/>
        <end position="1473"/>
    </location>
</feature>
<comment type="caution">
    <text evidence="6">The sequence shown here is derived from an EMBL/GenBank/DDBJ whole genome shotgun (WGS) entry which is preliminary data.</text>
</comment>
<feature type="compositionally biased region" description="Polar residues" evidence="3">
    <location>
        <begin position="785"/>
        <end position="803"/>
    </location>
</feature>
<feature type="domain" description="LamG-like jellyroll fold" evidence="5">
    <location>
        <begin position="1062"/>
        <end position="1204"/>
    </location>
</feature>
<dbReference type="EMBL" id="JAUSZV010000005">
    <property type="protein sequence ID" value="MDQ0907527.1"/>
    <property type="molecule type" value="Genomic_DNA"/>
</dbReference>
<evidence type="ECO:0000256" key="4">
    <source>
        <dbReference type="SAM" id="SignalP"/>
    </source>
</evidence>
<feature type="region of interest" description="Disordered" evidence="3">
    <location>
        <begin position="785"/>
        <end position="804"/>
    </location>
</feature>
<accession>A0AAW8FCJ9</accession>
<name>A0AAW8FCJ9_9ACTN</name>
<feature type="domain" description="LamG-like jellyroll fold" evidence="5">
    <location>
        <begin position="1287"/>
        <end position="1456"/>
    </location>
</feature>
<feature type="compositionally biased region" description="Low complexity" evidence="3">
    <location>
        <begin position="53"/>
        <end position="69"/>
    </location>
</feature>
<dbReference type="PANTHER" id="PTHR46943:SF1">
    <property type="entry name" value="PENTRAXIN-RELATED PROTEIN PTX3"/>
    <property type="match status" value="1"/>
</dbReference>
<dbReference type="Pfam" id="PF13385">
    <property type="entry name" value="Laminin_G_3"/>
    <property type="match status" value="3"/>
</dbReference>
<keyword evidence="1 4" id="KW-0732">Signal</keyword>
<dbReference type="SUPFAM" id="SSF49899">
    <property type="entry name" value="Concanavalin A-like lectins/glucanases"/>
    <property type="match status" value="3"/>
</dbReference>
<evidence type="ECO:0000313" key="7">
    <source>
        <dbReference type="Proteomes" id="UP001234216"/>
    </source>
</evidence>
<dbReference type="GO" id="GO:0006955">
    <property type="term" value="P:immune response"/>
    <property type="evidence" value="ECO:0007669"/>
    <property type="project" value="InterPro"/>
</dbReference>
<dbReference type="InterPro" id="IPR042837">
    <property type="entry name" value="PTX3"/>
</dbReference>
<dbReference type="Gene3D" id="2.60.120.200">
    <property type="match status" value="3"/>
</dbReference>
<feature type="region of interest" description="Disordered" evidence="3">
    <location>
        <begin position="29"/>
        <end position="69"/>
    </location>
</feature>